<reference evidence="2" key="1">
    <citation type="journal article" date="2022" name="Front. Genet.">
        <title>Chromosome-Scale Assembly of the Dendrobium nobile Genome Provides Insights Into the Molecular Mechanism of the Biosynthesis of the Medicinal Active Ingredient of Dendrobium.</title>
        <authorList>
            <person name="Xu Q."/>
            <person name="Niu S.-C."/>
            <person name="Li K.-L."/>
            <person name="Zheng P.-J."/>
            <person name="Zhang X.-J."/>
            <person name="Jia Y."/>
            <person name="Liu Y."/>
            <person name="Niu Y.-X."/>
            <person name="Yu L.-H."/>
            <person name="Chen D.-F."/>
            <person name="Zhang G.-Q."/>
        </authorList>
    </citation>
    <scope>NUCLEOTIDE SEQUENCE</scope>
    <source>
        <tissue evidence="2">Leaf</tissue>
    </source>
</reference>
<feature type="region of interest" description="Disordered" evidence="1">
    <location>
        <begin position="130"/>
        <end position="150"/>
    </location>
</feature>
<evidence type="ECO:0000313" key="3">
    <source>
        <dbReference type="Proteomes" id="UP000829196"/>
    </source>
</evidence>
<organism evidence="2 3">
    <name type="scientific">Dendrobium nobile</name>
    <name type="common">Orchid</name>
    <dbReference type="NCBI Taxonomy" id="94219"/>
    <lineage>
        <taxon>Eukaryota</taxon>
        <taxon>Viridiplantae</taxon>
        <taxon>Streptophyta</taxon>
        <taxon>Embryophyta</taxon>
        <taxon>Tracheophyta</taxon>
        <taxon>Spermatophyta</taxon>
        <taxon>Magnoliopsida</taxon>
        <taxon>Liliopsida</taxon>
        <taxon>Asparagales</taxon>
        <taxon>Orchidaceae</taxon>
        <taxon>Epidendroideae</taxon>
        <taxon>Malaxideae</taxon>
        <taxon>Dendrobiinae</taxon>
        <taxon>Dendrobium</taxon>
    </lineage>
</organism>
<feature type="region of interest" description="Disordered" evidence="1">
    <location>
        <begin position="81"/>
        <end position="111"/>
    </location>
</feature>
<dbReference type="AlphaFoldDB" id="A0A8T3BS08"/>
<evidence type="ECO:0000256" key="1">
    <source>
        <dbReference type="SAM" id="MobiDB-lite"/>
    </source>
</evidence>
<sequence length="150" mass="17501">MVGRLGGGPIAIRGWVVVRRWSKGWAEIRWCFTARTVSRLILSYIVFHETFQDRSEPRKNKTDWIICKLVPRNQLKYSKHGTAKWFPPSSGMPPRDRRRRTHHNLSASGAKSYPLSLPGSFLVVLRPYSPENSESPRRQFSLRERRSVLR</sequence>
<keyword evidence="3" id="KW-1185">Reference proteome</keyword>
<gene>
    <name evidence="2" type="ORF">KFK09_009207</name>
</gene>
<dbReference type="Proteomes" id="UP000829196">
    <property type="component" value="Unassembled WGS sequence"/>
</dbReference>
<proteinExistence type="predicted"/>
<feature type="compositionally biased region" description="Basic and acidic residues" evidence="1">
    <location>
        <begin position="134"/>
        <end position="150"/>
    </location>
</feature>
<comment type="caution">
    <text evidence="2">The sequence shown here is derived from an EMBL/GenBank/DDBJ whole genome shotgun (WGS) entry which is preliminary data.</text>
</comment>
<name>A0A8T3BS08_DENNO</name>
<evidence type="ECO:0000313" key="2">
    <source>
        <dbReference type="EMBL" id="KAI0516530.1"/>
    </source>
</evidence>
<dbReference type="EMBL" id="JAGYWB010000007">
    <property type="protein sequence ID" value="KAI0516530.1"/>
    <property type="molecule type" value="Genomic_DNA"/>
</dbReference>
<accession>A0A8T3BS08</accession>
<protein>
    <submittedName>
        <fullName evidence="2">Uncharacterized protein</fullName>
    </submittedName>
</protein>